<evidence type="ECO:0000313" key="1">
    <source>
        <dbReference type="EMBL" id="EEC11797.1"/>
    </source>
</evidence>
<reference evidence="1 3" key="1">
    <citation type="submission" date="2008-03" db="EMBL/GenBank/DDBJ databases">
        <title>Annotation of Ixodes scapularis.</title>
        <authorList>
            <consortium name="Ixodes scapularis Genome Project Consortium"/>
            <person name="Caler E."/>
            <person name="Hannick L.I."/>
            <person name="Bidwell S."/>
            <person name="Joardar V."/>
            <person name="Thiagarajan M."/>
            <person name="Amedeo P."/>
            <person name="Galinsky K.J."/>
            <person name="Schobel S."/>
            <person name="Inman J."/>
            <person name="Hostetler J."/>
            <person name="Miller J."/>
            <person name="Hammond M."/>
            <person name="Megy K."/>
            <person name="Lawson D."/>
            <person name="Kodira C."/>
            <person name="Sutton G."/>
            <person name="Meyer J."/>
            <person name="Hill C.A."/>
            <person name="Birren B."/>
            <person name="Nene V."/>
            <person name="Collins F."/>
            <person name="Alarcon-Chaidez F."/>
            <person name="Wikel S."/>
            <person name="Strausberg R."/>
        </authorList>
    </citation>
    <scope>NUCLEOTIDE SEQUENCE [LARGE SCALE GENOMIC DNA]</scope>
    <source>
        <strain evidence="3">Wikel</strain>
        <strain evidence="1">Wikel colony</strain>
    </source>
</reference>
<dbReference type="EMBL" id="ABJB010052467">
    <property type="status" value="NOT_ANNOTATED_CDS"/>
    <property type="molecule type" value="Genomic_DNA"/>
</dbReference>
<dbReference type="EMBL" id="ABJB010522182">
    <property type="status" value="NOT_ANNOTATED_CDS"/>
    <property type="molecule type" value="Genomic_DNA"/>
</dbReference>
<evidence type="ECO:0000313" key="2">
    <source>
        <dbReference type="EnsemblMetazoa" id="ISCW009488-PA"/>
    </source>
</evidence>
<keyword evidence="3" id="KW-1185">Reference proteome</keyword>
<dbReference type="HOGENOM" id="CLU_1588308_0_0_1"/>
<dbReference type="VEuPathDB" id="VectorBase:ISCI009488"/>
<protein>
    <submittedName>
        <fullName evidence="1 2">Uncharacterized protein</fullName>
    </submittedName>
</protein>
<evidence type="ECO:0000313" key="3">
    <source>
        <dbReference type="Proteomes" id="UP000001555"/>
    </source>
</evidence>
<dbReference type="VEuPathDB" id="VectorBase:ISCW009488"/>
<organism>
    <name type="scientific">Ixodes scapularis</name>
    <name type="common">Black-legged tick</name>
    <name type="synonym">Deer tick</name>
    <dbReference type="NCBI Taxonomy" id="6945"/>
    <lineage>
        <taxon>Eukaryota</taxon>
        <taxon>Metazoa</taxon>
        <taxon>Ecdysozoa</taxon>
        <taxon>Arthropoda</taxon>
        <taxon>Chelicerata</taxon>
        <taxon>Arachnida</taxon>
        <taxon>Acari</taxon>
        <taxon>Parasitiformes</taxon>
        <taxon>Ixodida</taxon>
        <taxon>Ixodoidea</taxon>
        <taxon>Ixodidae</taxon>
        <taxon>Ixodinae</taxon>
        <taxon>Ixodes</taxon>
    </lineage>
</organism>
<accession>B7PYX5</accession>
<sequence>MAERKGASCAGWSRKETTRVRVLRQYDSAERLWNRLVLQWRRQQLVRETGGVSALDFLASYCVNGAHADDLFCQVDPKINDATCGTPIVLQVLAPQPDGTMPTFSKLLVDQFVCIVSFQSPDISEGIYKGIACYLGQVLQETDLTGYAVRDQVEIVKSQLLTVGGCSA</sequence>
<reference evidence="2" key="2">
    <citation type="submission" date="2020-05" db="UniProtKB">
        <authorList>
            <consortium name="EnsemblMetazoa"/>
        </authorList>
    </citation>
    <scope>IDENTIFICATION</scope>
    <source>
        <strain evidence="2">wikel</strain>
    </source>
</reference>
<dbReference type="VEuPathDB" id="VectorBase:ISCP_014508"/>
<dbReference type="InParanoid" id="B7PYX5"/>
<dbReference type="AlphaFoldDB" id="B7PYX5"/>
<proteinExistence type="predicted"/>
<dbReference type="EMBL" id="ABJB010950081">
    <property type="status" value="NOT_ANNOTATED_CDS"/>
    <property type="molecule type" value="Genomic_DNA"/>
</dbReference>
<dbReference type="Proteomes" id="UP000001555">
    <property type="component" value="Unassembled WGS sequence"/>
</dbReference>
<dbReference type="EMBL" id="DS822941">
    <property type="protein sequence ID" value="EEC11797.1"/>
    <property type="molecule type" value="Genomic_DNA"/>
</dbReference>
<dbReference type="EMBL" id="ABJB010976215">
    <property type="status" value="NOT_ANNOTATED_CDS"/>
    <property type="molecule type" value="Genomic_DNA"/>
</dbReference>
<name>B7PYX5_IXOSC</name>
<gene>
    <name evidence="1" type="ORF">IscW_ISCW009488</name>
</gene>
<dbReference type="EMBL" id="ABJB010784737">
    <property type="status" value="NOT_ANNOTATED_CDS"/>
    <property type="molecule type" value="Genomic_DNA"/>
</dbReference>
<dbReference type="EMBL" id="ABJB010871836">
    <property type="status" value="NOT_ANNOTATED_CDS"/>
    <property type="molecule type" value="Genomic_DNA"/>
</dbReference>
<dbReference type="PaxDb" id="6945-B7PYX5"/>
<dbReference type="EMBL" id="ABJB010072971">
    <property type="status" value="NOT_ANNOTATED_CDS"/>
    <property type="molecule type" value="Genomic_DNA"/>
</dbReference>
<dbReference type="EMBL" id="ABJB010407553">
    <property type="status" value="NOT_ANNOTATED_CDS"/>
    <property type="molecule type" value="Genomic_DNA"/>
</dbReference>
<dbReference type="EnsemblMetazoa" id="ISCW009488-RA">
    <property type="protein sequence ID" value="ISCW009488-PA"/>
    <property type="gene ID" value="ISCW009488"/>
</dbReference>